<evidence type="ECO:0000256" key="1">
    <source>
        <dbReference type="SAM" id="Phobius"/>
    </source>
</evidence>
<dbReference type="InterPro" id="IPR007820">
    <property type="entry name" value="AbrB_fam"/>
</dbReference>
<feature type="transmembrane region" description="Helical" evidence="1">
    <location>
        <begin position="55"/>
        <end position="73"/>
    </location>
</feature>
<feature type="transmembrane region" description="Helical" evidence="1">
    <location>
        <begin position="12"/>
        <end position="43"/>
    </location>
</feature>
<dbReference type="RefSeq" id="WP_275416399.1">
    <property type="nucleotide sequence ID" value="NZ_CP106878.1"/>
</dbReference>
<dbReference type="AlphaFoldDB" id="A0A9E8LSY6"/>
<sequence>MGITRIFQLINTILIASLGGFLFSIVHTPLPWVLGSLAIVTIWQGIRKRKLYFPSYFRNIGFIILGLNFGLYFTIDTFVTVKSYFFLYFLLTSALIFISIQLGSIVSRWVPIDEITSVFSCIPGGLSEMTIASEDLNGKSSYVAIFQTIRLITVLFIVPSVMTSFFTERGEGIVSESASVDFDWNSWNYLFYVLPIVAALLLWRRIPAGIIIGSLGVTAVLSISPIQLPPIPSIVVHIGQIFIGAGIGKNILFEDLKITGKYGFIYFGTSVMIISVAFAFGGLMAAISSLDMKTSILSFAPGGLFEMVLTAHSIGGDPAIVSSLQLIRILLIIIVIPSLLRVLFEKKNKRRDNGNVGKNKNAAN</sequence>
<feature type="transmembrane region" description="Helical" evidence="1">
    <location>
        <begin position="234"/>
        <end position="252"/>
    </location>
</feature>
<evidence type="ECO:0000313" key="2">
    <source>
        <dbReference type="EMBL" id="WAA08621.1"/>
    </source>
</evidence>
<dbReference type="GO" id="GO:0010468">
    <property type="term" value="P:regulation of gene expression"/>
    <property type="evidence" value="ECO:0007669"/>
    <property type="project" value="InterPro"/>
</dbReference>
<keyword evidence="1" id="KW-1133">Transmembrane helix</keyword>
<dbReference type="PANTHER" id="PTHR38457">
    <property type="entry name" value="REGULATOR ABRB-RELATED"/>
    <property type="match status" value="1"/>
</dbReference>
<dbReference type="KEGG" id="faf:OE104_08165"/>
<feature type="transmembrane region" description="Helical" evidence="1">
    <location>
        <begin position="186"/>
        <end position="203"/>
    </location>
</feature>
<dbReference type="NCBIfam" id="TIGR03082">
    <property type="entry name" value="Gneg_AbrB_dup"/>
    <property type="match status" value="2"/>
</dbReference>
<reference evidence="2" key="1">
    <citation type="submission" date="2022-09" db="EMBL/GenBank/DDBJ databases">
        <title>Complete Genomes of Fervidibacillus albus and Fervidibacillus halotolerans isolated from tidal flat sediments.</title>
        <authorList>
            <person name="Kwon K.K."/>
            <person name="Yang S.-H."/>
            <person name="Park M.J."/>
            <person name="Oh H.-M."/>
        </authorList>
    </citation>
    <scope>NUCLEOTIDE SEQUENCE</scope>
    <source>
        <strain evidence="2">MEBiC13591</strain>
    </source>
</reference>
<evidence type="ECO:0000313" key="3">
    <source>
        <dbReference type="Proteomes" id="UP001164718"/>
    </source>
</evidence>
<accession>A0A9E8LSY6</accession>
<dbReference type="Proteomes" id="UP001164718">
    <property type="component" value="Chromosome"/>
</dbReference>
<gene>
    <name evidence="2" type="ORF">OE104_08165</name>
</gene>
<dbReference type="Pfam" id="PF05145">
    <property type="entry name" value="AbrB"/>
    <property type="match status" value="1"/>
</dbReference>
<organism evidence="2 3">
    <name type="scientific">Fervidibacillus albus</name>
    <dbReference type="NCBI Taxonomy" id="2980026"/>
    <lineage>
        <taxon>Bacteria</taxon>
        <taxon>Bacillati</taxon>
        <taxon>Bacillota</taxon>
        <taxon>Bacilli</taxon>
        <taxon>Bacillales</taxon>
        <taxon>Bacillaceae</taxon>
        <taxon>Fervidibacillus</taxon>
    </lineage>
</organism>
<keyword evidence="1" id="KW-0472">Membrane</keyword>
<proteinExistence type="predicted"/>
<feature type="transmembrane region" description="Helical" evidence="1">
    <location>
        <begin position="148"/>
        <end position="166"/>
    </location>
</feature>
<dbReference type="InterPro" id="IPR017516">
    <property type="entry name" value="AbrB_dup"/>
</dbReference>
<keyword evidence="1" id="KW-0812">Transmembrane</keyword>
<dbReference type="EMBL" id="CP106878">
    <property type="protein sequence ID" value="WAA08621.1"/>
    <property type="molecule type" value="Genomic_DNA"/>
</dbReference>
<protein>
    <submittedName>
        <fullName evidence="2">AbrB family transcriptional regulator</fullName>
    </submittedName>
</protein>
<feature type="transmembrane region" description="Helical" evidence="1">
    <location>
        <begin position="210"/>
        <end position="228"/>
    </location>
</feature>
<dbReference type="GO" id="GO:0016020">
    <property type="term" value="C:membrane"/>
    <property type="evidence" value="ECO:0007669"/>
    <property type="project" value="InterPro"/>
</dbReference>
<name>A0A9E8LSY6_9BACI</name>
<dbReference type="PIRSF" id="PIRSF038991">
    <property type="entry name" value="Protein_AbrB"/>
    <property type="match status" value="1"/>
</dbReference>
<feature type="transmembrane region" description="Helical" evidence="1">
    <location>
        <begin position="326"/>
        <end position="344"/>
    </location>
</feature>
<dbReference type="PANTHER" id="PTHR38457:SF1">
    <property type="entry name" value="REGULATOR ABRB-RELATED"/>
    <property type="match status" value="1"/>
</dbReference>
<feature type="transmembrane region" description="Helical" evidence="1">
    <location>
        <begin position="85"/>
        <end position="106"/>
    </location>
</feature>
<keyword evidence="3" id="KW-1185">Reference proteome</keyword>
<feature type="transmembrane region" description="Helical" evidence="1">
    <location>
        <begin position="264"/>
        <end position="287"/>
    </location>
</feature>